<evidence type="ECO:0000313" key="2">
    <source>
        <dbReference type="Proteomes" id="UP001549099"/>
    </source>
</evidence>
<accession>A0ABV2GB66</accession>
<organism evidence="1 2">
    <name type="scientific">Bhargavaea ullalensis</name>
    <dbReference type="NCBI Taxonomy" id="1265685"/>
    <lineage>
        <taxon>Bacteria</taxon>
        <taxon>Bacillati</taxon>
        <taxon>Bacillota</taxon>
        <taxon>Bacilli</taxon>
        <taxon>Bacillales</taxon>
        <taxon>Caryophanaceae</taxon>
        <taxon>Bhargavaea</taxon>
    </lineage>
</organism>
<keyword evidence="2" id="KW-1185">Reference proteome</keyword>
<comment type="caution">
    <text evidence="1">The sequence shown here is derived from an EMBL/GenBank/DDBJ whole genome shotgun (WGS) entry which is preliminary data.</text>
</comment>
<reference evidence="1 2" key="1">
    <citation type="submission" date="2024-06" db="EMBL/GenBank/DDBJ databases">
        <title>Genomic Encyclopedia of Type Strains, Phase IV (KMG-IV): sequencing the most valuable type-strain genomes for metagenomic binning, comparative biology and taxonomic classification.</title>
        <authorList>
            <person name="Goeker M."/>
        </authorList>
    </citation>
    <scope>NUCLEOTIDE SEQUENCE [LARGE SCALE GENOMIC DNA]</scope>
    <source>
        <strain evidence="1 2">DSM 26128</strain>
    </source>
</reference>
<gene>
    <name evidence="1" type="ORF">ABID49_001411</name>
</gene>
<evidence type="ECO:0000313" key="1">
    <source>
        <dbReference type="EMBL" id="MET3575506.1"/>
    </source>
</evidence>
<protein>
    <submittedName>
        <fullName evidence="1">Uncharacterized protein</fullName>
    </submittedName>
</protein>
<name>A0ABV2GB66_9BACL</name>
<dbReference type="EMBL" id="JBEPLW010000008">
    <property type="protein sequence ID" value="MET3575506.1"/>
    <property type="molecule type" value="Genomic_DNA"/>
</dbReference>
<sequence>MKDNELPRELQEIKEKTGSYPDLDDIDYDYMIDKLKKLKNGSEGGSPEA</sequence>
<proteinExistence type="predicted"/>
<dbReference type="Proteomes" id="UP001549099">
    <property type="component" value="Unassembled WGS sequence"/>
</dbReference>